<dbReference type="GO" id="GO:0070628">
    <property type="term" value="F:proteasome binding"/>
    <property type="evidence" value="ECO:0007669"/>
    <property type="project" value="UniProtKB-UniRule"/>
</dbReference>
<dbReference type="GO" id="GO:0019941">
    <property type="term" value="P:modification-dependent protein catabolic process"/>
    <property type="evidence" value="ECO:0007669"/>
    <property type="project" value="UniProtKB-UniRule"/>
</dbReference>
<dbReference type="Pfam" id="PF05639">
    <property type="entry name" value="Pup"/>
    <property type="match status" value="1"/>
</dbReference>
<comment type="function">
    <text evidence="5">Protein modifier that is covalently attached to lysine residues of substrate proteins, thereby targeting them for proteasomal degradation. The tagging system is termed pupylation.</text>
</comment>
<comment type="similarity">
    <text evidence="2 5">Belongs to the prokaryotic ubiquitin-like protein family.</text>
</comment>
<dbReference type="HAMAP" id="MF_02106">
    <property type="entry name" value="Pup"/>
    <property type="match status" value="1"/>
</dbReference>
<comment type="pathway">
    <text evidence="1 5">Protein degradation; proteasomal Pup-dependent pathway.</text>
</comment>
<evidence type="ECO:0000256" key="3">
    <source>
        <dbReference type="ARBA" id="ARBA00016748"/>
    </source>
</evidence>
<comment type="PTM">
    <text evidence="5">Is modified by deamidation of its C-terminal glutamine to glutamate by the deamidase Dop, a prerequisite to the subsequent pupylation process.</text>
</comment>
<name>A0A1B7LX72_9MICC</name>
<dbReference type="GO" id="GO:0010498">
    <property type="term" value="P:proteasomal protein catabolic process"/>
    <property type="evidence" value="ECO:0007669"/>
    <property type="project" value="UniProtKB-UniRule"/>
</dbReference>
<proteinExistence type="inferred from homology"/>
<evidence type="ECO:0000256" key="2">
    <source>
        <dbReference type="ARBA" id="ARBA00010616"/>
    </source>
</evidence>
<feature type="region of interest" description="ARC ATPase binding" evidence="5">
    <location>
        <begin position="25"/>
        <end position="62"/>
    </location>
</feature>
<dbReference type="Proteomes" id="UP000078292">
    <property type="component" value="Unassembled WGS sequence"/>
</dbReference>
<dbReference type="AlphaFoldDB" id="A0A1B7LX72"/>
<dbReference type="EMBL" id="LXEY01000021">
    <property type="protein sequence ID" value="OAV59763.1"/>
    <property type="molecule type" value="Genomic_DNA"/>
</dbReference>
<comment type="caution">
    <text evidence="7">The sequence shown here is derived from an EMBL/GenBank/DDBJ whole genome shotgun (WGS) entry which is preliminary data.</text>
</comment>
<evidence type="ECO:0000313" key="8">
    <source>
        <dbReference type="Proteomes" id="UP000078292"/>
    </source>
</evidence>
<evidence type="ECO:0000313" key="7">
    <source>
        <dbReference type="EMBL" id="OAV59763.1"/>
    </source>
</evidence>
<dbReference type="GO" id="GO:0070490">
    <property type="term" value="P:protein pupylation"/>
    <property type="evidence" value="ECO:0007669"/>
    <property type="project" value="UniProtKB-UniRule"/>
</dbReference>
<dbReference type="STRING" id="1837282.A6F49_13365"/>
<evidence type="ECO:0000256" key="6">
    <source>
        <dbReference type="SAM" id="MobiDB-lite"/>
    </source>
</evidence>
<feature type="cross-link" description="Isoglutamyl lysine isopeptide (Gln-Lys) (interchain with K-? in acceptor proteins)" evidence="5">
    <location>
        <position position="68"/>
    </location>
</feature>
<dbReference type="NCBIfam" id="TIGR03687">
    <property type="entry name" value="pupylate_cterm"/>
    <property type="match status" value="1"/>
</dbReference>
<protein>
    <recommendedName>
        <fullName evidence="3 5">Prokaryotic ubiquitin-like protein Pup</fullName>
    </recommendedName>
    <alternativeName>
        <fullName evidence="4 5">Bacterial ubiquitin-like modifier</fullName>
    </alternativeName>
</protein>
<feature type="compositionally biased region" description="Basic and acidic residues" evidence="6">
    <location>
        <begin position="1"/>
        <end position="19"/>
    </location>
</feature>
<keyword evidence="5" id="KW-1017">Isopeptide bond</keyword>
<evidence type="ECO:0000256" key="5">
    <source>
        <dbReference type="HAMAP-Rule" id="MF_02106"/>
    </source>
</evidence>
<accession>A0A1B7LX72</accession>
<organism evidence="7 8">
    <name type="scientific">Enteractinococcus helveticum</name>
    <dbReference type="NCBI Taxonomy" id="1837282"/>
    <lineage>
        <taxon>Bacteria</taxon>
        <taxon>Bacillati</taxon>
        <taxon>Actinomycetota</taxon>
        <taxon>Actinomycetes</taxon>
        <taxon>Micrococcales</taxon>
        <taxon>Micrococcaceae</taxon>
    </lineage>
</organism>
<keyword evidence="8" id="KW-1185">Reference proteome</keyword>
<dbReference type="RefSeq" id="WP_043058263.1">
    <property type="nucleotide sequence ID" value="NZ_LXEY01000021.1"/>
</dbReference>
<evidence type="ECO:0000256" key="1">
    <source>
        <dbReference type="ARBA" id="ARBA00004707"/>
    </source>
</evidence>
<comment type="subunit">
    <text evidence="5">Strongly interacts with the proteasome-associated ATPase ARC through a hydrophobic interface; the interacting region of Pup lies in its C-terminal half. There is one Pup binding site per ARC hexamer ring.</text>
</comment>
<feature type="modified residue" description="Deamidated glutamine" evidence="5">
    <location>
        <position position="68"/>
    </location>
</feature>
<dbReference type="InterPro" id="IPR008515">
    <property type="entry name" value="Ubiquitin-like_Pup"/>
</dbReference>
<keyword evidence="5" id="KW-0833">Ubl conjugation pathway</keyword>
<sequence>MAQDQRRQASQRRDDDPHIPDPLPEGTPTPGSAAAQTSDLDSLLDEIDDVLEVNAEEFVQGFVQKGGQ</sequence>
<gene>
    <name evidence="5" type="primary">pup</name>
    <name evidence="7" type="ORF">A6F49_13365</name>
</gene>
<comment type="domain">
    <text evidence="5">The N-terminal unstructured half of Pup provides a signal required to initiate unfolding and degradation by the proteasome but is not needed for pupylation, while the C-terminal helical half of Pup interacts with ARC to target proteins to the proteasome.</text>
</comment>
<reference evidence="7 8" key="1">
    <citation type="submission" date="2016-04" db="EMBL/GenBank/DDBJ databases">
        <title>First whole genome shotgun sequence of the bacterium Enteractinococcus sp. strain UASWS1574.</title>
        <authorList>
            <person name="Crovadore J."/>
            <person name="Chablais R."/>
            <person name="Lefort F."/>
        </authorList>
    </citation>
    <scope>NUCLEOTIDE SEQUENCE [LARGE SCALE GENOMIC DNA]</scope>
    <source>
        <strain evidence="7 8">UASWS1574</strain>
    </source>
</reference>
<evidence type="ECO:0000256" key="4">
    <source>
        <dbReference type="ARBA" id="ARBA00032321"/>
    </source>
</evidence>
<feature type="region of interest" description="Disordered" evidence="6">
    <location>
        <begin position="1"/>
        <end position="38"/>
    </location>
</feature>
<dbReference type="GO" id="GO:0031386">
    <property type="term" value="F:protein tag activity"/>
    <property type="evidence" value="ECO:0007669"/>
    <property type="project" value="UniProtKB-UniRule"/>
</dbReference>
<dbReference type="UniPathway" id="UPA00997"/>